<dbReference type="EMBL" id="CP066075">
    <property type="protein sequence ID" value="QQC65559.1"/>
    <property type="molecule type" value="Genomic_DNA"/>
</dbReference>
<dbReference type="Gene3D" id="1.10.260.40">
    <property type="entry name" value="lambda repressor-like DNA-binding domains"/>
    <property type="match status" value="1"/>
</dbReference>
<organism evidence="1 2">
    <name type="scientific">Paraburkholderia ginsengisoli</name>
    <dbReference type="NCBI Taxonomy" id="311231"/>
    <lineage>
        <taxon>Bacteria</taxon>
        <taxon>Pseudomonadati</taxon>
        <taxon>Pseudomonadota</taxon>
        <taxon>Betaproteobacteria</taxon>
        <taxon>Burkholderiales</taxon>
        <taxon>Burkholderiaceae</taxon>
        <taxon>Paraburkholderia</taxon>
    </lineage>
</organism>
<gene>
    <name evidence="1" type="ORF">I6I06_12625</name>
</gene>
<dbReference type="AlphaFoldDB" id="A0A7T4N5D1"/>
<dbReference type="Proteomes" id="UP000595610">
    <property type="component" value="Chromosome 1"/>
</dbReference>
<dbReference type="InterPro" id="IPR010982">
    <property type="entry name" value="Lambda_DNA-bd_dom_sf"/>
</dbReference>
<dbReference type="KEGG" id="pgis:I6I06_12625"/>
<reference evidence="1 2" key="1">
    <citation type="submission" date="2020-12" db="EMBL/GenBank/DDBJ databases">
        <title>FDA dAtabase for Regulatory Grade micrObial Sequences (FDA-ARGOS): Supporting development and validation of Infectious Disease Dx tests.</title>
        <authorList>
            <person name="Nelson B."/>
            <person name="Plummer A."/>
            <person name="Tallon L."/>
            <person name="Sadzewicz L."/>
            <person name="Zhao X."/>
            <person name="Boylan J."/>
            <person name="Ott S."/>
            <person name="Bowen H."/>
            <person name="Vavikolanu K."/>
            <person name="Mehta A."/>
            <person name="Aluvathingal J."/>
            <person name="Nadendla S."/>
            <person name="Myers T."/>
            <person name="Yan Y."/>
            <person name="Sichtig H."/>
        </authorList>
    </citation>
    <scope>NUCLEOTIDE SEQUENCE [LARGE SCALE GENOMIC DNA]</scope>
    <source>
        <strain evidence="1 2">FDAARGOS_1049</strain>
    </source>
</reference>
<dbReference type="GO" id="GO:0003677">
    <property type="term" value="F:DNA binding"/>
    <property type="evidence" value="ECO:0007669"/>
    <property type="project" value="InterPro"/>
</dbReference>
<proteinExistence type="predicted"/>
<keyword evidence="2" id="KW-1185">Reference proteome</keyword>
<evidence type="ECO:0000313" key="1">
    <source>
        <dbReference type="EMBL" id="QQC65559.1"/>
    </source>
</evidence>
<name>A0A7T4N5D1_9BURK</name>
<evidence type="ECO:0000313" key="2">
    <source>
        <dbReference type="Proteomes" id="UP000595610"/>
    </source>
</evidence>
<accession>A0A7T4N5D1</accession>
<dbReference type="SUPFAM" id="SSF47413">
    <property type="entry name" value="lambda repressor-like DNA-binding domains"/>
    <property type="match status" value="1"/>
</dbReference>
<sequence length="122" mass="13372">MPKTSRALQQLPPATLRAIEKLGSDLAVARLRRKESLRTWAKRMGVTVPTLQRLEAGDPSVSIGIVATALWLILRDGELTQLAAPEHDRGAIEMDVRKAIDLGRARARASAEARVRKAQAKD</sequence>
<protein>
    <submittedName>
        <fullName evidence="1">XRE family transcriptional regulator</fullName>
    </submittedName>
</protein>